<feature type="region of interest" description="Disordered" evidence="2">
    <location>
        <begin position="282"/>
        <end position="307"/>
    </location>
</feature>
<dbReference type="AlphaFoldDB" id="A0A0G4HEI0"/>
<feature type="transmembrane region" description="Helical" evidence="3">
    <location>
        <begin position="49"/>
        <end position="68"/>
    </location>
</feature>
<protein>
    <recommendedName>
        <fullName evidence="4">Exostosin GT47 domain-containing protein</fullName>
    </recommendedName>
</protein>
<sequence>AVMTFPPQSQRTLSRLDSDHESKEKGPRIFRQFLNHAKGLMPRRWRSEVVLFVVLLVVFLTVVGVVLLQGGSRQGVARDGNERESESVPKRGGEKDIGPPQSGEGKEDVPNFDDATERPLPASSLEHGFEDLWPTPGSALHGDGRWHLEGEEGWQRDQRSLVESAGELGLRPLLQTNYSGFGGPWLEDGFFDFWREQSHSEIERLYIPVFWTSITRNPVGEAEREDLKGRLLSFLKAQVDTKRRFFTVVQDAEGLTKLGLRLPPNVLVFNAGGADGYPLQLPVPLSKGDLRPPSQPTKTDQASPSPPRIFLSSSVVKQHFPVRRILFASLDTMDLEEVEERFTGDPQGLQRALGSPKALIHYEGPRWQEVASRSSFCLAPRGHGRTSFRMYEVMQLGCIPVYVWDDREFLPYRDARGFAWHDVGVSVNIGDVTDLPEILSEISEAEIERKRANLSRLRRWFTLPGICEYILKSARGEVVSMV</sequence>
<dbReference type="EMBL" id="CDMZ01002422">
    <property type="protein sequence ID" value="CEM42307.1"/>
    <property type="molecule type" value="Genomic_DNA"/>
</dbReference>
<keyword evidence="3" id="KW-0472">Membrane</keyword>
<evidence type="ECO:0000256" key="2">
    <source>
        <dbReference type="SAM" id="MobiDB-lite"/>
    </source>
</evidence>
<comment type="similarity">
    <text evidence="1">Belongs to the glycosyltransferase 47 family.</text>
</comment>
<organism evidence="5">
    <name type="scientific">Chromera velia CCMP2878</name>
    <dbReference type="NCBI Taxonomy" id="1169474"/>
    <lineage>
        <taxon>Eukaryota</taxon>
        <taxon>Sar</taxon>
        <taxon>Alveolata</taxon>
        <taxon>Colpodellida</taxon>
        <taxon>Chromeraceae</taxon>
        <taxon>Chromera</taxon>
    </lineage>
</organism>
<dbReference type="Pfam" id="PF03016">
    <property type="entry name" value="Exostosin_GT47"/>
    <property type="match status" value="1"/>
</dbReference>
<feature type="non-terminal residue" evidence="5">
    <location>
        <position position="1"/>
    </location>
</feature>
<proteinExistence type="inferred from homology"/>
<name>A0A0G4HEI0_9ALVE</name>
<feature type="compositionally biased region" description="Polar residues" evidence="2">
    <location>
        <begin position="1"/>
        <end position="13"/>
    </location>
</feature>
<feature type="region of interest" description="Disordered" evidence="2">
    <location>
        <begin position="73"/>
        <end position="120"/>
    </location>
</feature>
<gene>
    <name evidence="5" type="ORF">Cvel_26637</name>
</gene>
<evidence type="ECO:0000256" key="1">
    <source>
        <dbReference type="ARBA" id="ARBA00010271"/>
    </source>
</evidence>
<feature type="compositionally biased region" description="Basic and acidic residues" evidence="2">
    <location>
        <begin position="14"/>
        <end position="25"/>
    </location>
</feature>
<dbReference type="InterPro" id="IPR004263">
    <property type="entry name" value="Exostosin"/>
</dbReference>
<accession>A0A0G4HEI0</accession>
<evidence type="ECO:0000256" key="3">
    <source>
        <dbReference type="SAM" id="Phobius"/>
    </source>
</evidence>
<keyword evidence="3" id="KW-0812">Transmembrane</keyword>
<dbReference type="InterPro" id="IPR040911">
    <property type="entry name" value="Exostosin_GT47"/>
</dbReference>
<dbReference type="GO" id="GO:0016757">
    <property type="term" value="F:glycosyltransferase activity"/>
    <property type="evidence" value="ECO:0007669"/>
    <property type="project" value="InterPro"/>
</dbReference>
<feature type="region of interest" description="Disordered" evidence="2">
    <location>
        <begin position="1"/>
        <end position="25"/>
    </location>
</feature>
<dbReference type="PANTHER" id="PTHR11062">
    <property type="entry name" value="EXOSTOSIN HEPARAN SULFATE GLYCOSYLTRANSFERASE -RELATED"/>
    <property type="match status" value="1"/>
</dbReference>
<reference evidence="5" key="1">
    <citation type="submission" date="2014-11" db="EMBL/GenBank/DDBJ databases">
        <authorList>
            <person name="Otto D Thomas"/>
            <person name="Naeem Raeece"/>
        </authorList>
    </citation>
    <scope>NUCLEOTIDE SEQUENCE</scope>
</reference>
<keyword evidence="3" id="KW-1133">Transmembrane helix</keyword>
<feature type="compositionally biased region" description="Basic and acidic residues" evidence="2">
    <location>
        <begin position="79"/>
        <end position="97"/>
    </location>
</feature>
<evidence type="ECO:0000259" key="4">
    <source>
        <dbReference type="Pfam" id="PF03016"/>
    </source>
</evidence>
<feature type="domain" description="Exostosin GT47" evidence="4">
    <location>
        <begin position="296"/>
        <end position="441"/>
    </location>
</feature>
<dbReference type="VEuPathDB" id="CryptoDB:Cvel_26637"/>
<evidence type="ECO:0000313" key="5">
    <source>
        <dbReference type="EMBL" id="CEM42307.1"/>
    </source>
</evidence>